<dbReference type="InterPro" id="IPR050312">
    <property type="entry name" value="IolE/XylAMocC-like"/>
</dbReference>
<gene>
    <name evidence="2" type="ORF">ACFSB2_24895</name>
</gene>
<sequence length="253" mass="28611">MKEQMIAAQLYTLRDFLKTPEDIEATLKRVKEIGYNAVQVSGLGPIEPARLKNIVDELDLTICATHIGFDQLQNDLDEVIRTHKLWNCAYVGIGGLPGEYQKSRDSYQTFVRAFSEVGRKLEAAGLHLVYHNHNFEFEKFDGETGMDVLLAGAGPDTYSMEIDTYWVQAGGASPLEWIEKAKDRVKVIHLKDMAIVSRQQVFAEIGQGNFNWPSLIQACRNSGVEWYVVEQDTCQRDPFESLAMSLAYLRTLV</sequence>
<reference evidence="3" key="1">
    <citation type="journal article" date="2019" name="Int. J. Syst. Evol. Microbiol.">
        <title>The Global Catalogue of Microorganisms (GCM) 10K type strain sequencing project: providing services to taxonomists for standard genome sequencing and annotation.</title>
        <authorList>
            <consortium name="The Broad Institute Genomics Platform"/>
            <consortium name="The Broad Institute Genome Sequencing Center for Infectious Disease"/>
            <person name="Wu L."/>
            <person name="Ma J."/>
        </authorList>
    </citation>
    <scope>NUCLEOTIDE SEQUENCE [LARGE SCALE GENOMIC DNA]</scope>
    <source>
        <strain evidence="3">CGMCC 1.12286</strain>
    </source>
</reference>
<feature type="domain" description="Xylose isomerase-like TIM barrel" evidence="1">
    <location>
        <begin position="28"/>
        <end position="250"/>
    </location>
</feature>
<evidence type="ECO:0000259" key="1">
    <source>
        <dbReference type="Pfam" id="PF01261"/>
    </source>
</evidence>
<dbReference type="PANTHER" id="PTHR12110:SF41">
    <property type="entry name" value="INOSOSE DEHYDRATASE"/>
    <property type="match status" value="1"/>
</dbReference>
<dbReference type="PANTHER" id="PTHR12110">
    <property type="entry name" value="HYDROXYPYRUVATE ISOMERASE"/>
    <property type="match status" value="1"/>
</dbReference>
<dbReference type="Pfam" id="PF01261">
    <property type="entry name" value="AP_endonuc_2"/>
    <property type="match status" value="1"/>
</dbReference>
<keyword evidence="2" id="KW-0413">Isomerase</keyword>
<proteinExistence type="predicted"/>
<comment type="caution">
    <text evidence="2">The sequence shown here is derived from an EMBL/GenBank/DDBJ whole genome shotgun (WGS) entry which is preliminary data.</text>
</comment>
<evidence type="ECO:0000313" key="2">
    <source>
        <dbReference type="EMBL" id="MFD1677907.1"/>
    </source>
</evidence>
<dbReference type="GO" id="GO:0016853">
    <property type="term" value="F:isomerase activity"/>
    <property type="evidence" value="ECO:0007669"/>
    <property type="project" value="UniProtKB-KW"/>
</dbReference>
<dbReference type="Gene3D" id="3.20.20.150">
    <property type="entry name" value="Divalent-metal-dependent TIM barrel enzymes"/>
    <property type="match status" value="1"/>
</dbReference>
<dbReference type="Proteomes" id="UP001597079">
    <property type="component" value="Unassembled WGS sequence"/>
</dbReference>
<name>A0ABW4JNX1_9BACL</name>
<evidence type="ECO:0000313" key="3">
    <source>
        <dbReference type="Proteomes" id="UP001597079"/>
    </source>
</evidence>
<protein>
    <submittedName>
        <fullName evidence="2">Sugar phosphate isomerase/epimerase family protein</fullName>
    </submittedName>
</protein>
<dbReference type="SUPFAM" id="SSF51658">
    <property type="entry name" value="Xylose isomerase-like"/>
    <property type="match status" value="1"/>
</dbReference>
<accession>A0ABW4JNX1</accession>
<dbReference type="InterPro" id="IPR036237">
    <property type="entry name" value="Xyl_isomerase-like_sf"/>
</dbReference>
<dbReference type="EMBL" id="JBHUCX010000099">
    <property type="protein sequence ID" value="MFD1677907.1"/>
    <property type="molecule type" value="Genomic_DNA"/>
</dbReference>
<keyword evidence="3" id="KW-1185">Reference proteome</keyword>
<dbReference type="InterPro" id="IPR013022">
    <property type="entry name" value="Xyl_isomerase-like_TIM-brl"/>
</dbReference>
<organism evidence="2 3">
    <name type="scientific">Alicyclobacillus fodiniaquatilis</name>
    <dbReference type="NCBI Taxonomy" id="1661150"/>
    <lineage>
        <taxon>Bacteria</taxon>
        <taxon>Bacillati</taxon>
        <taxon>Bacillota</taxon>
        <taxon>Bacilli</taxon>
        <taxon>Bacillales</taxon>
        <taxon>Alicyclobacillaceae</taxon>
        <taxon>Alicyclobacillus</taxon>
    </lineage>
</organism>
<dbReference type="RefSeq" id="WP_377945831.1">
    <property type="nucleotide sequence ID" value="NZ_JBHUCX010000099.1"/>
</dbReference>